<dbReference type="AlphaFoldDB" id="A0AAJ1X6Z3"/>
<reference evidence="1" key="1">
    <citation type="submission" date="2022-07" db="EMBL/GenBank/DDBJ databases">
        <authorList>
            <person name="Otstavnykh N."/>
            <person name="Isaeva M."/>
            <person name="Bystritskaya E."/>
        </authorList>
    </citation>
    <scope>NUCLEOTIDE SEQUENCE</scope>
    <source>
        <strain evidence="1">10Alg 79</strain>
    </source>
</reference>
<evidence type="ECO:0000313" key="1">
    <source>
        <dbReference type="EMBL" id="MDQ2093997.1"/>
    </source>
</evidence>
<dbReference type="InterPro" id="IPR010845">
    <property type="entry name" value="FlaF"/>
</dbReference>
<comment type="caution">
    <text evidence="1">The sequence shown here is derived from an EMBL/GenBank/DDBJ whole genome shotgun (WGS) entry which is preliminary data.</text>
</comment>
<evidence type="ECO:0000313" key="2">
    <source>
        <dbReference type="Proteomes" id="UP001227162"/>
    </source>
</evidence>
<dbReference type="Proteomes" id="UP001227162">
    <property type="component" value="Unassembled WGS sequence"/>
</dbReference>
<dbReference type="EMBL" id="JANFFA010000002">
    <property type="protein sequence ID" value="MDQ2093997.1"/>
    <property type="molecule type" value="Genomic_DNA"/>
</dbReference>
<organism evidence="1 2">
    <name type="scientific">Rhodalgimonas zhirmunskyi</name>
    <dbReference type="NCBI Taxonomy" id="2964767"/>
    <lineage>
        <taxon>Bacteria</taxon>
        <taxon>Pseudomonadati</taxon>
        <taxon>Pseudomonadota</taxon>
        <taxon>Alphaproteobacteria</taxon>
        <taxon>Rhodobacterales</taxon>
        <taxon>Roseobacteraceae</taxon>
        <taxon>Rhodalgimonas</taxon>
    </lineage>
</organism>
<keyword evidence="1" id="KW-0966">Cell projection</keyword>
<dbReference type="GO" id="GO:0044781">
    <property type="term" value="P:bacterial-type flagellum organization"/>
    <property type="evidence" value="ECO:0007669"/>
    <property type="project" value="InterPro"/>
</dbReference>
<reference evidence="1" key="2">
    <citation type="submission" date="2023-04" db="EMBL/GenBank/DDBJ databases">
        <title>'Rhodoalgimonas zhirmunskyi' gen. nov., isolated from a red alga.</title>
        <authorList>
            <person name="Nedashkovskaya O.I."/>
            <person name="Otstavnykh N.Y."/>
            <person name="Bystritskaya E.P."/>
            <person name="Balabanova L.A."/>
            <person name="Isaeva M.P."/>
        </authorList>
    </citation>
    <scope>NUCLEOTIDE SEQUENCE</scope>
    <source>
        <strain evidence="1">10Alg 79</strain>
    </source>
</reference>
<name>A0AAJ1X6Z3_9RHOB</name>
<keyword evidence="1" id="KW-0282">Flagellum</keyword>
<accession>A0AAJ1X6Z3</accession>
<gene>
    <name evidence="1" type="primary">flaF</name>
    <name evidence="1" type="ORF">NOI20_07745</name>
</gene>
<protein>
    <submittedName>
        <fullName evidence="1">Flagellar biosynthesis regulator FlaF</fullName>
    </submittedName>
</protein>
<keyword evidence="2" id="KW-1185">Reference proteome</keyword>
<keyword evidence="1" id="KW-0969">Cilium</keyword>
<dbReference type="NCBIfam" id="NF009435">
    <property type="entry name" value="PRK12794.1"/>
    <property type="match status" value="1"/>
</dbReference>
<dbReference type="RefSeq" id="WP_317625621.1">
    <property type="nucleotide sequence ID" value="NZ_JANFFA010000002.1"/>
</dbReference>
<proteinExistence type="predicted"/>
<dbReference type="Pfam" id="PF07309">
    <property type="entry name" value="FlaF"/>
    <property type="match status" value="1"/>
</dbReference>
<sequence>MNAHSLAQAAYTRQDAQIRTPRATEYDVFARVTHNLRTAAAQGKPGFASLAEAVHKNRKLWTMLAADVADKDNALPKEVKARIIYLYEFTQAHSSKVLNKGASIAPLVEINAAMMRGLGMSERSK</sequence>